<protein>
    <recommendedName>
        <fullName evidence="5">Leucine-rich repeat-containing N-terminal plant-type domain-containing protein</fullName>
    </recommendedName>
</protein>
<evidence type="ECO:0000256" key="1">
    <source>
        <dbReference type="ARBA" id="ARBA00022614"/>
    </source>
</evidence>
<organism evidence="6 7">
    <name type="scientific">Dovyalis caffra</name>
    <dbReference type="NCBI Taxonomy" id="77055"/>
    <lineage>
        <taxon>Eukaryota</taxon>
        <taxon>Viridiplantae</taxon>
        <taxon>Streptophyta</taxon>
        <taxon>Embryophyta</taxon>
        <taxon>Tracheophyta</taxon>
        <taxon>Spermatophyta</taxon>
        <taxon>Magnoliopsida</taxon>
        <taxon>eudicotyledons</taxon>
        <taxon>Gunneridae</taxon>
        <taxon>Pentapetalae</taxon>
        <taxon>rosids</taxon>
        <taxon>fabids</taxon>
        <taxon>Malpighiales</taxon>
        <taxon>Salicaceae</taxon>
        <taxon>Flacourtieae</taxon>
        <taxon>Dovyalis</taxon>
    </lineage>
</organism>
<dbReference type="SUPFAM" id="SSF52058">
    <property type="entry name" value="L domain-like"/>
    <property type="match status" value="1"/>
</dbReference>
<feature type="domain" description="Leucine-rich repeat-containing N-terminal plant-type" evidence="5">
    <location>
        <begin position="27"/>
        <end position="68"/>
    </location>
</feature>
<evidence type="ECO:0000313" key="6">
    <source>
        <dbReference type="EMBL" id="CAK7338554.1"/>
    </source>
</evidence>
<evidence type="ECO:0000259" key="5">
    <source>
        <dbReference type="Pfam" id="PF08263"/>
    </source>
</evidence>
<feature type="chain" id="PRO_5043516732" description="Leucine-rich repeat-containing N-terminal plant-type domain-containing protein" evidence="4">
    <location>
        <begin position="25"/>
        <end position="301"/>
    </location>
</feature>
<dbReference type="Pfam" id="PF00560">
    <property type="entry name" value="LRR_1"/>
    <property type="match status" value="1"/>
</dbReference>
<proteinExistence type="predicted"/>
<dbReference type="InterPro" id="IPR053211">
    <property type="entry name" value="DNA_repair-toleration"/>
</dbReference>
<dbReference type="Pfam" id="PF13855">
    <property type="entry name" value="LRR_8"/>
    <property type="match status" value="1"/>
</dbReference>
<dbReference type="Pfam" id="PF08263">
    <property type="entry name" value="LRRNT_2"/>
    <property type="match status" value="1"/>
</dbReference>
<dbReference type="Gene3D" id="3.80.10.10">
    <property type="entry name" value="Ribonuclease Inhibitor"/>
    <property type="match status" value="2"/>
</dbReference>
<accession>A0AAV1RPE7</accession>
<gene>
    <name evidence="6" type="ORF">DCAF_LOCUS13602</name>
</gene>
<keyword evidence="2 4" id="KW-0732">Signal</keyword>
<reference evidence="6 7" key="1">
    <citation type="submission" date="2024-01" db="EMBL/GenBank/DDBJ databases">
        <authorList>
            <person name="Waweru B."/>
        </authorList>
    </citation>
    <scope>NUCLEOTIDE SEQUENCE [LARGE SCALE GENOMIC DNA]</scope>
</reference>
<dbReference type="EMBL" id="CAWUPB010001120">
    <property type="protein sequence ID" value="CAK7338554.1"/>
    <property type="molecule type" value="Genomic_DNA"/>
</dbReference>
<evidence type="ECO:0000256" key="2">
    <source>
        <dbReference type="ARBA" id="ARBA00022729"/>
    </source>
</evidence>
<feature type="signal peptide" evidence="4">
    <location>
        <begin position="1"/>
        <end position="24"/>
    </location>
</feature>
<evidence type="ECO:0000256" key="3">
    <source>
        <dbReference type="ARBA" id="ARBA00022737"/>
    </source>
</evidence>
<dbReference type="AlphaFoldDB" id="A0AAV1RPE7"/>
<keyword evidence="3" id="KW-0677">Repeat</keyword>
<keyword evidence="7" id="KW-1185">Reference proteome</keyword>
<name>A0AAV1RPE7_9ROSI</name>
<dbReference type="InterPro" id="IPR013210">
    <property type="entry name" value="LRR_N_plant-typ"/>
</dbReference>
<evidence type="ECO:0000313" key="7">
    <source>
        <dbReference type="Proteomes" id="UP001314170"/>
    </source>
</evidence>
<dbReference type="PRINTS" id="PR00019">
    <property type="entry name" value="LEURICHRPT"/>
</dbReference>
<dbReference type="InterPro" id="IPR032675">
    <property type="entry name" value="LRR_dom_sf"/>
</dbReference>
<comment type="caution">
    <text evidence="6">The sequence shown here is derived from an EMBL/GenBank/DDBJ whole genome shotgun (WGS) entry which is preliminary data.</text>
</comment>
<dbReference type="InterPro" id="IPR001611">
    <property type="entry name" value="Leu-rich_rpt"/>
</dbReference>
<sequence length="301" mass="33634">MEIKRWSLVTVVVGMVNVMLLVEGCLEEERIAILQIKTSFYYPNATSSLHDSWRKYANCCNWKGVSCNATTGRVVDINLSFERLAELGDGYLNATLFFPFQELISLSLHGNNILGCVENEGFERLSQLGSLKRLDLGDNKFNNSILTSLSALSSLKSLNLANNRLKGSINIEELNRLRSLEELYLAHNEIEGFKSFHGGNALLKLSNLKFLHLDGNHFNNNILPSLESLSSLNILNLSDNHLKGSFNIKGLDALINLETLSLDENEIDKFVISEDSRGFPNLRTLLMGRNHFDGTILAQGD</sequence>
<dbReference type="PROSITE" id="PS51450">
    <property type="entry name" value="LRR"/>
    <property type="match status" value="1"/>
</dbReference>
<keyword evidence="1" id="KW-0433">Leucine-rich repeat</keyword>
<dbReference type="Proteomes" id="UP001314170">
    <property type="component" value="Unassembled WGS sequence"/>
</dbReference>
<dbReference type="PANTHER" id="PTHR48060:SF17">
    <property type="entry name" value="LRR RECEPTOR-LIKE SERINE_THREONINE-PROTEIN KINASE IRK-RELATED"/>
    <property type="match status" value="1"/>
</dbReference>
<evidence type="ECO:0000256" key="4">
    <source>
        <dbReference type="SAM" id="SignalP"/>
    </source>
</evidence>
<dbReference type="PANTHER" id="PTHR48060">
    <property type="entry name" value="DNA DAMAGE-REPAIR/TOLERATION PROTEIN DRT100"/>
    <property type="match status" value="1"/>
</dbReference>